<dbReference type="EMBL" id="GIKN01002584">
    <property type="protein sequence ID" value="NIE44857.1"/>
    <property type="molecule type" value="Transcribed_RNA"/>
</dbReference>
<dbReference type="AlphaFoldDB" id="A0A6G5A499"/>
<accession>A0A6G5A499</accession>
<feature type="transmembrane region" description="Helical" evidence="1">
    <location>
        <begin position="12"/>
        <end position="33"/>
    </location>
</feature>
<name>A0A6G5A499_RHIMP</name>
<sequence>MKAYLNLCTVIFYNALFHSTLKCMLCLCVSVLAQNRDLKRLQLTEYFRYSKIQASSVHCCNTFLQYMSMHKSAFRCQLIQASVTCTFTSRISGGKTGNCTAKKQCKGTKTQNCNLSIKSDS</sequence>
<protein>
    <submittedName>
        <fullName evidence="2">Uncharacterized protein</fullName>
    </submittedName>
</protein>
<proteinExistence type="predicted"/>
<evidence type="ECO:0000313" key="2">
    <source>
        <dbReference type="EMBL" id="NIE44857.1"/>
    </source>
</evidence>
<organism evidence="2">
    <name type="scientific">Rhipicephalus microplus</name>
    <name type="common">Cattle tick</name>
    <name type="synonym">Boophilus microplus</name>
    <dbReference type="NCBI Taxonomy" id="6941"/>
    <lineage>
        <taxon>Eukaryota</taxon>
        <taxon>Metazoa</taxon>
        <taxon>Ecdysozoa</taxon>
        <taxon>Arthropoda</taxon>
        <taxon>Chelicerata</taxon>
        <taxon>Arachnida</taxon>
        <taxon>Acari</taxon>
        <taxon>Parasitiformes</taxon>
        <taxon>Ixodida</taxon>
        <taxon>Ixodoidea</taxon>
        <taxon>Ixodidae</taxon>
        <taxon>Rhipicephalinae</taxon>
        <taxon>Rhipicephalus</taxon>
        <taxon>Boophilus</taxon>
    </lineage>
</organism>
<keyword evidence="1" id="KW-1133">Transmembrane helix</keyword>
<reference evidence="2" key="1">
    <citation type="submission" date="2020-03" db="EMBL/GenBank/DDBJ databases">
        <title>A transcriptome and proteome of the tick Rhipicephalus microplus shaped by the genetic composition of its hosts and developmental stage.</title>
        <authorList>
            <person name="Garcia G.R."/>
            <person name="Ribeiro J.M.C."/>
            <person name="Maruyama S.R."/>
            <person name="Gardinasse L.G."/>
            <person name="Nelson K."/>
            <person name="Ferreira B.R."/>
            <person name="Andrade T.G."/>
            <person name="Santos I.K.F.M."/>
        </authorList>
    </citation>
    <scope>NUCLEOTIDE SEQUENCE</scope>
    <source>
        <strain evidence="2">NSGR</strain>
        <tissue evidence="2">Salivary glands</tissue>
    </source>
</reference>
<keyword evidence="1" id="KW-0472">Membrane</keyword>
<evidence type="ECO:0000256" key="1">
    <source>
        <dbReference type="SAM" id="Phobius"/>
    </source>
</evidence>
<keyword evidence="1" id="KW-0812">Transmembrane</keyword>